<evidence type="ECO:0000256" key="2">
    <source>
        <dbReference type="ARBA" id="ARBA00022692"/>
    </source>
</evidence>
<comment type="caution">
    <text evidence="5">Lacks conserved residue(s) required for the propagation of feature annotation.</text>
</comment>
<evidence type="ECO:0000259" key="6">
    <source>
        <dbReference type="PROSITE" id="PS51012"/>
    </source>
</evidence>
<dbReference type="PRINTS" id="PR00164">
    <property type="entry name" value="ABC2TRNSPORT"/>
</dbReference>
<gene>
    <name evidence="7" type="ORF">SAMN02745716_1264</name>
</gene>
<feature type="domain" description="ABC transmembrane type-2" evidence="6">
    <location>
        <begin position="49"/>
        <end position="274"/>
    </location>
</feature>
<evidence type="ECO:0000256" key="1">
    <source>
        <dbReference type="ARBA" id="ARBA00004141"/>
    </source>
</evidence>
<dbReference type="InterPro" id="IPR051784">
    <property type="entry name" value="Nod_factor_ABC_transporter"/>
</dbReference>
<accession>A0A1H6FTU9</accession>
<evidence type="ECO:0000256" key="5">
    <source>
        <dbReference type="RuleBase" id="RU361157"/>
    </source>
</evidence>
<feature type="transmembrane region" description="Helical" evidence="5">
    <location>
        <begin position="134"/>
        <end position="157"/>
    </location>
</feature>
<name>A0A1H6FTU9_THEAL</name>
<feature type="transmembrane region" description="Helical" evidence="5">
    <location>
        <begin position="250"/>
        <end position="268"/>
    </location>
</feature>
<dbReference type="PANTHER" id="PTHR43229:SF2">
    <property type="entry name" value="NODULATION PROTEIN J"/>
    <property type="match status" value="1"/>
</dbReference>
<keyword evidence="5" id="KW-1003">Cell membrane</keyword>
<dbReference type="PANTHER" id="PTHR43229">
    <property type="entry name" value="NODULATION PROTEIN J"/>
    <property type="match status" value="1"/>
</dbReference>
<dbReference type="GO" id="GO:0140359">
    <property type="term" value="F:ABC-type transporter activity"/>
    <property type="evidence" value="ECO:0007669"/>
    <property type="project" value="InterPro"/>
</dbReference>
<dbReference type="AlphaFoldDB" id="A0A1H6FTU9"/>
<dbReference type="PIRSF" id="PIRSF006648">
    <property type="entry name" value="DrrB"/>
    <property type="match status" value="1"/>
</dbReference>
<feature type="transmembrane region" description="Helical" evidence="5">
    <location>
        <begin position="84"/>
        <end position="107"/>
    </location>
</feature>
<dbReference type="STRING" id="29539.SAMN02745716_1264"/>
<keyword evidence="5" id="KW-0813">Transport</keyword>
<reference evidence="8" key="1">
    <citation type="submission" date="2016-10" db="EMBL/GenBank/DDBJ databases">
        <authorList>
            <person name="Varghese N."/>
            <person name="Submissions S."/>
        </authorList>
    </citation>
    <scope>NUCLEOTIDE SEQUENCE [LARGE SCALE GENOMIC DNA]</scope>
    <source>
        <strain evidence="8">ATCC 35263</strain>
    </source>
</reference>
<dbReference type="InterPro" id="IPR000412">
    <property type="entry name" value="ABC_2_transport"/>
</dbReference>
<feature type="transmembrane region" description="Helical" evidence="5">
    <location>
        <begin position="164"/>
        <end position="186"/>
    </location>
</feature>
<evidence type="ECO:0000313" key="7">
    <source>
        <dbReference type="EMBL" id="SEH13690.1"/>
    </source>
</evidence>
<dbReference type="PROSITE" id="PS51012">
    <property type="entry name" value="ABC_TM2"/>
    <property type="match status" value="1"/>
</dbReference>
<keyword evidence="8" id="KW-1185">Reference proteome</keyword>
<keyword evidence="4 5" id="KW-0472">Membrane</keyword>
<comment type="similarity">
    <text evidence="5">Belongs to the ABC-2 integral membrane protein family.</text>
</comment>
<evidence type="ECO:0000313" key="8">
    <source>
        <dbReference type="Proteomes" id="UP000222056"/>
    </source>
</evidence>
<keyword evidence="2 5" id="KW-0812">Transmembrane</keyword>
<keyword evidence="3 5" id="KW-1133">Transmembrane helix</keyword>
<dbReference type="RefSeq" id="WP_218138291.1">
    <property type="nucleotide sequence ID" value="NZ_FNWJ01000002.1"/>
</dbReference>
<proteinExistence type="inferred from homology"/>
<protein>
    <recommendedName>
        <fullName evidence="5">Transport permease protein</fullName>
    </recommendedName>
</protein>
<comment type="subcellular location">
    <subcellularLocation>
        <location evidence="5">Cell membrane</location>
        <topology evidence="5">Multi-pass membrane protein</topology>
    </subcellularLocation>
    <subcellularLocation>
        <location evidence="1">Membrane</location>
        <topology evidence="1">Multi-pass membrane protein</topology>
    </subcellularLocation>
</comment>
<organism evidence="7 8">
    <name type="scientific">Thermoleophilum album</name>
    <dbReference type="NCBI Taxonomy" id="29539"/>
    <lineage>
        <taxon>Bacteria</taxon>
        <taxon>Bacillati</taxon>
        <taxon>Actinomycetota</taxon>
        <taxon>Thermoleophilia</taxon>
        <taxon>Thermoleophilales</taxon>
        <taxon>Thermoleophilaceae</taxon>
        <taxon>Thermoleophilum</taxon>
    </lineage>
</organism>
<dbReference type="GO" id="GO:0043190">
    <property type="term" value="C:ATP-binding cassette (ABC) transporter complex"/>
    <property type="evidence" value="ECO:0007669"/>
    <property type="project" value="InterPro"/>
</dbReference>
<dbReference type="InterPro" id="IPR047817">
    <property type="entry name" value="ABC2_TM_bact-type"/>
</dbReference>
<dbReference type="Pfam" id="PF01061">
    <property type="entry name" value="ABC2_membrane"/>
    <property type="match status" value="1"/>
</dbReference>
<dbReference type="Proteomes" id="UP000222056">
    <property type="component" value="Unassembled WGS sequence"/>
</dbReference>
<evidence type="ECO:0000256" key="4">
    <source>
        <dbReference type="ARBA" id="ARBA00023136"/>
    </source>
</evidence>
<sequence length="277" mass="29901">MTNAEAAAIATPPQRVAQPPRRRLHRLEPAAIAGVMSRDITNFRTFWKTTTFSSVLDPTIYLLAFGLGLGALVKRVDGMPYVEFVGTGMVATAVLFSATFSAMYGVFVKHRFQHTYDAILAAPVDVEELATAEILWLGIRAGIYGCAPLLVTMLFGLEPSAGMLLVPLVGALTGLGFAGLGVFVAATASKIDHFNYIQSGLVTPLFLVSGTFFPIDQLPRALQIASLANPLHHCVELVRDAVFGLQLVDLAHAAALLAFALVTWRLAVRRLERRLIV</sequence>
<dbReference type="EMBL" id="FNWJ01000002">
    <property type="protein sequence ID" value="SEH13690.1"/>
    <property type="molecule type" value="Genomic_DNA"/>
</dbReference>
<dbReference type="InterPro" id="IPR013525">
    <property type="entry name" value="ABC2_TM"/>
</dbReference>
<feature type="transmembrane region" description="Helical" evidence="5">
    <location>
        <begin position="52"/>
        <end position="72"/>
    </location>
</feature>
<evidence type="ECO:0000256" key="3">
    <source>
        <dbReference type="ARBA" id="ARBA00022989"/>
    </source>
</evidence>